<dbReference type="InterPro" id="IPR000873">
    <property type="entry name" value="AMP-dep_synth/lig_dom"/>
</dbReference>
<gene>
    <name evidence="3" type="ORF">C0068_00190</name>
</gene>
<dbReference type="PANTHER" id="PTHR43767:SF1">
    <property type="entry name" value="NONRIBOSOMAL PEPTIDE SYNTHASE PES1 (EUROFUNG)-RELATED"/>
    <property type="match status" value="1"/>
</dbReference>
<dbReference type="Gene3D" id="3.30.300.30">
    <property type="match status" value="1"/>
</dbReference>
<accession>A0A2S4HKZ3</accession>
<dbReference type="GO" id="GO:0016878">
    <property type="term" value="F:acid-thiol ligase activity"/>
    <property type="evidence" value="ECO:0007669"/>
    <property type="project" value="UniProtKB-ARBA"/>
</dbReference>
<dbReference type="SUPFAM" id="SSF56801">
    <property type="entry name" value="Acetyl-CoA synthetase-like"/>
    <property type="match status" value="1"/>
</dbReference>
<dbReference type="PROSITE" id="PS00455">
    <property type="entry name" value="AMP_BINDING"/>
    <property type="match status" value="1"/>
</dbReference>
<protein>
    <submittedName>
        <fullName evidence="3">Long-chain fatty acid--CoA ligase</fullName>
    </submittedName>
</protein>
<dbReference type="InterPro" id="IPR042099">
    <property type="entry name" value="ANL_N_sf"/>
</dbReference>
<feature type="domain" description="AMP-binding enzyme C-terminal" evidence="2">
    <location>
        <begin position="416"/>
        <end position="490"/>
    </location>
</feature>
<evidence type="ECO:0000259" key="1">
    <source>
        <dbReference type="Pfam" id="PF00501"/>
    </source>
</evidence>
<organism evidence="3 4">
    <name type="scientific">Zhongshania marina</name>
    <dbReference type="NCBI Taxonomy" id="2304603"/>
    <lineage>
        <taxon>Bacteria</taxon>
        <taxon>Pseudomonadati</taxon>
        <taxon>Pseudomonadota</taxon>
        <taxon>Gammaproteobacteria</taxon>
        <taxon>Cellvibrionales</taxon>
        <taxon>Spongiibacteraceae</taxon>
        <taxon>Zhongshania</taxon>
    </lineage>
</organism>
<dbReference type="Proteomes" id="UP000237222">
    <property type="component" value="Unassembled WGS sequence"/>
</dbReference>
<name>A0A2S4HKZ3_9GAMM</name>
<evidence type="ECO:0000313" key="3">
    <source>
        <dbReference type="EMBL" id="POP54672.1"/>
    </source>
</evidence>
<dbReference type="Pfam" id="PF13193">
    <property type="entry name" value="AMP-binding_C"/>
    <property type="match status" value="1"/>
</dbReference>
<evidence type="ECO:0000259" key="2">
    <source>
        <dbReference type="Pfam" id="PF13193"/>
    </source>
</evidence>
<dbReference type="AlphaFoldDB" id="A0A2S4HKZ3"/>
<dbReference type="Gene3D" id="3.40.50.12780">
    <property type="entry name" value="N-terminal domain of ligase-like"/>
    <property type="match status" value="1"/>
</dbReference>
<dbReference type="InterPro" id="IPR025110">
    <property type="entry name" value="AMP-bd_C"/>
</dbReference>
<dbReference type="InterPro" id="IPR020845">
    <property type="entry name" value="AMP-binding_CS"/>
</dbReference>
<feature type="domain" description="AMP-dependent synthetase/ligase" evidence="1">
    <location>
        <begin position="13"/>
        <end position="366"/>
    </location>
</feature>
<comment type="caution">
    <text evidence="3">The sequence shown here is derived from an EMBL/GenBank/DDBJ whole genome shotgun (WGS) entry which is preliminary data.</text>
</comment>
<dbReference type="EMBL" id="PQGG01000002">
    <property type="protein sequence ID" value="POP54672.1"/>
    <property type="molecule type" value="Genomic_DNA"/>
</dbReference>
<dbReference type="Pfam" id="PF00501">
    <property type="entry name" value="AMP-binding"/>
    <property type="match status" value="1"/>
</dbReference>
<keyword evidence="3" id="KW-0436">Ligase</keyword>
<dbReference type="InterPro" id="IPR050237">
    <property type="entry name" value="ATP-dep_AMP-bd_enzyme"/>
</dbReference>
<evidence type="ECO:0000313" key="4">
    <source>
        <dbReference type="Proteomes" id="UP000237222"/>
    </source>
</evidence>
<reference evidence="3" key="1">
    <citation type="submission" date="2018-01" db="EMBL/GenBank/DDBJ databases">
        <authorList>
            <person name="Yu X.-D."/>
        </authorList>
    </citation>
    <scope>NUCLEOTIDE SEQUENCE</scope>
    <source>
        <strain evidence="3">ZX-21</strain>
    </source>
</reference>
<sequence>MEEVVSSTLIDIFKWWAVDRKDTAAIVTAKDQITYSELNCWAEAIADWLIAEGLQRGERVTILATNSMEWIVLSQAVMLSGGILAPVNPRFTVSEVAYMVGERYQSKFIFHDAARAELANATQAKVEGCTVFDISVIDQFRNGASANSAPRPEIGLDDEVVIIPTSGSTGHPKGVVYSHRTLSSYVSETAIAEPYSIDKAKVLLFGPLCTSAGYVVTTQYLAYGGTIFVEEAFEPLRAIQMIQEHGITVMMGAPIFFERMAASESFAAADLASLRYCLVGGARVSNQLLDTWLEKGVTLRQLYGQTEAGGQATVNSRSAALSDPEKCGRGSAFTRIAIVDDKGEFCGPNTPGEIVIKGAGIMTRYWNDPEATAKTLVNGWLHTGDLGMVDENGLLTMLDRLKDIIISGGINISAAELERVISEIDGVNEVAVIAAKDDGFGETPLAIIYGRDDLTIETVIQHCNTHLSAFKVPRYVVLEGEALPRLATGKIAKPALRVKYANAHVELSKVR</sequence>
<dbReference type="PANTHER" id="PTHR43767">
    <property type="entry name" value="LONG-CHAIN-FATTY-ACID--COA LIGASE"/>
    <property type="match status" value="1"/>
</dbReference>
<proteinExistence type="predicted"/>
<dbReference type="InterPro" id="IPR045851">
    <property type="entry name" value="AMP-bd_C_sf"/>
</dbReference>